<feature type="region of interest" description="Disordered" evidence="10">
    <location>
        <begin position="331"/>
        <end position="434"/>
    </location>
</feature>
<dbReference type="GO" id="GO:0016905">
    <property type="term" value="F:myosin heavy chain kinase activity"/>
    <property type="evidence" value="ECO:0007669"/>
    <property type="project" value="TreeGrafter"/>
</dbReference>
<evidence type="ECO:0000256" key="4">
    <source>
        <dbReference type="ARBA" id="ARBA00022679"/>
    </source>
</evidence>
<dbReference type="SUPFAM" id="SSF56112">
    <property type="entry name" value="Protein kinase-like (PK-like)"/>
    <property type="match status" value="1"/>
</dbReference>
<sequence length="738" mass="83897">MIFKVWFSYEDEEVELSDLTNDTTVSGIRKILHEGKIFRFPYGTSQTDLQIGKMLPSGSGGGATADSKFEKFKARNTLADIQYKVGDTLYVRVKKSKPTNDSLLPTLNIAFLDGSERAIKWEYDPYTTTAQWTCTATLVKVEPVPFAEGAFRKAYHTLDLSKFGASGRYVSKIGKKPTPRPSYFEDVKMQMIAKKWADKYNSFKPPKKIEFLQSCVLEFVDRTSSDLICGAEPYVEGQYRKYNNNSGFVSNDERNTPQSFSHFTYEHSNHQLLIIDIQGVGDHYTDPQIHTYDGVGFGIGNLGQKGFEKFLDTHKCNAICQYLNLQSINPKSEKSDCGTVPRPDLIFPDTSERDNNNINNSNNNNNNNNNNNSISKSLVEISSGSKERNDRDSPSRQLFVSNNDNNNNNNNNNNNTLNTSSSGITNKERSKSKSIDLEKPEILINNKKKENINLETIKLIETIKGYHVTSHLCICDNLLFTGCSDNSIRVYDYKNQNMECIQTLKGHEGPVESICYNDQYLFSGSSDHSIKVWDLKKLRCIFTLEGHDKPVHTVLLNDKYLFSGSSDKTIKVWDLKTLECKYTLESHARAVKTLCISGQYLFSGSNDKTIKVWDLKTFRCNYTLKGHTKWVTTICILGTNLYSGSYDKTIRVWNLKSLECSATLRGHDRWVEHMVICDKLLFTASDDNTIKIWDLETLRCNTTLEGHNATVQCLAIWEDKKCVISCSHDQSIRVWGWN</sequence>
<evidence type="ECO:0000256" key="7">
    <source>
        <dbReference type="ARBA" id="ARBA00022777"/>
    </source>
</evidence>
<feature type="repeat" description="WD" evidence="9">
    <location>
        <begin position="584"/>
        <end position="623"/>
    </location>
</feature>
<feature type="domain" description="Alpha-type protein kinase" evidence="11">
    <location>
        <begin position="124"/>
        <end position="328"/>
    </location>
</feature>
<keyword evidence="5" id="KW-0677">Repeat</keyword>
<evidence type="ECO:0000256" key="5">
    <source>
        <dbReference type="ARBA" id="ARBA00022737"/>
    </source>
</evidence>
<dbReference type="PROSITE" id="PS00678">
    <property type="entry name" value="WD_REPEATS_1"/>
    <property type="match status" value="5"/>
</dbReference>
<keyword evidence="4" id="KW-0808">Transferase</keyword>
<dbReference type="Gene3D" id="3.30.200.20">
    <property type="entry name" value="Phosphorylase Kinase, domain 1"/>
    <property type="match status" value="2"/>
</dbReference>
<evidence type="ECO:0000259" key="11">
    <source>
        <dbReference type="PROSITE" id="PS51158"/>
    </source>
</evidence>
<evidence type="ECO:0000256" key="1">
    <source>
        <dbReference type="ARBA" id="ARBA00008651"/>
    </source>
</evidence>
<keyword evidence="6" id="KW-0547">Nucleotide-binding</keyword>
<name>A0AAN7TSY8_9MYCE</name>
<dbReference type="GO" id="GO:1903013">
    <property type="term" value="P:response to differentiation-inducing factor 1"/>
    <property type="evidence" value="ECO:0007669"/>
    <property type="project" value="TreeGrafter"/>
</dbReference>
<dbReference type="InterPro" id="IPR015943">
    <property type="entry name" value="WD40/YVTN_repeat-like_dom_sf"/>
</dbReference>
<evidence type="ECO:0000256" key="9">
    <source>
        <dbReference type="PROSITE-ProRule" id="PRU00221"/>
    </source>
</evidence>
<feature type="repeat" description="WD" evidence="9">
    <location>
        <begin position="704"/>
        <end position="738"/>
    </location>
</feature>
<reference evidence="12 13" key="1">
    <citation type="submission" date="2023-11" db="EMBL/GenBank/DDBJ databases">
        <title>Dfirmibasis_genome.</title>
        <authorList>
            <person name="Edelbroek B."/>
            <person name="Kjellin J."/>
            <person name="Jerlstrom-Hultqvist J."/>
            <person name="Soderbom F."/>
        </authorList>
    </citation>
    <scope>NUCLEOTIDE SEQUENCE [LARGE SCALE GENOMIC DNA]</scope>
    <source>
        <strain evidence="12 13">TNS-C-14</strain>
    </source>
</reference>
<dbReference type="FunFam" id="2.130.10.10:FF:003338">
    <property type="entry name" value="Myosin heavy chain kinase B"/>
    <property type="match status" value="1"/>
</dbReference>
<dbReference type="SUPFAM" id="SSF50978">
    <property type="entry name" value="WD40 repeat-like"/>
    <property type="match status" value="1"/>
</dbReference>
<dbReference type="PANTHER" id="PTHR45992:SF9">
    <property type="entry name" value="MYOSIN HEAVY CHAIN KINASE B"/>
    <property type="match status" value="1"/>
</dbReference>
<feature type="repeat" description="WD" evidence="9">
    <location>
        <begin position="664"/>
        <end position="703"/>
    </location>
</feature>
<evidence type="ECO:0000256" key="8">
    <source>
        <dbReference type="ARBA" id="ARBA00022840"/>
    </source>
</evidence>
<keyword evidence="2" id="KW-0723">Serine/threonine-protein kinase</keyword>
<dbReference type="GO" id="GO:0005524">
    <property type="term" value="F:ATP binding"/>
    <property type="evidence" value="ECO:0007669"/>
    <property type="project" value="UniProtKB-KW"/>
</dbReference>
<dbReference type="Gene3D" id="3.20.200.10">
    <property type="entry name" value="MHCK/EF2 kinase"/>
    <property type="match status" value="1"/>
</dbReference>
<dbReference type="InterPro" id="IPR036322">
    <property type="entry name" value="WD40_repeat_dom_sf"/>
</dbReference>
<keyword evidence="13" id="KW-1185">Reference proteome</keyword>
<keyword evidence="7" id="KW-0418">Kinase</keyword>
<evidence type="ECO:0000256" key="3">
    <source>
        <dbReference type="ARBA" id="ARBA00022574"/>
    </source>
</evidence>
<dbReference type="CDD" id="cd16968">
    <property type="entry name" value="Alpha_kinase_MHCK_like"/>
    <property type="match status" value="1"/>
</dbReference>
<dbReference type="Pfam" id="PF00400">
    <property type="entry name" value="WD40"/>
    <property type="match status" value="6"/>
</dbReference>
<dbReference type="PROSITE" id="PS51158">
    <property type="entry name" value="ALPHA_KINASE"/>
    <property type="match status" value="1"/>
</dbReference>
<dbReference type="InterPro" id="IPR004166">
    <property type="entry name" value="a-kinase_dom"/>
</dbReference>
<dbReference type="InterPro" id="IPR001680">
    <property type="entry name" value="WD40_rpt"/>
</dbReference>
<feature type="compositionally biased region" description="Basic and acidic residues" evidence="10">
    <location>
        <begin position="385"/>
        <end position="394"/>
    </location>
</feature>
<comment type="caution">
    <text evidence="12">The sequence shown here is derived from an EMBL/GenBank/DDBJ whole genome shotgun (WGS) entry which is preliminary data.</text>
</comment>
<gene>
    <name evidence="12" type="ORF">RB653_008685</name>
</gene>
<dbReference type="InterPro" id="IPR011009">
    <property type="entry name" value="Kinase-like_dom_sf"/>
</dbReference>
<dbReference type="Proteomes" id="UP001344447">
    <property type="component" value="Unassembled WGS sequence"/>
</dbReference>
<dbReference type="GO" id="GO:0005826">
    <property type="term" value="C:actomyosin contractile ring"/>
    <property type="evidence" value="ECO:0007669"/>
    <property type="project" value="TreeGrafter"/>
</dbReference>
<dbReference type="Pfam" id="PF02816">
    <property type="entry name" value="Alpha_kinase"/>
    <property type="match status" value="1"/>
</dbReference>
<accession>A0AAN7TSY8</accession>
<dbReference type="CDD" id="cd00200">
    <property type="entry name" value="WD40"/>
    <property type="match status" value="1"/>
</dbReference>
<dbReference type="FunFam" id="3.20.200.10:FF:000002">
    <property type="entry name" value="Eukaryotic elongation factor 2 kinase"/>
    <property type="match status" value="1"/>
</dbReference>
<dbReference type="PROSITE" id="PS50294">
    <property type="entry name" value="WD_REPEATS_REGION"/>
    <property type="match status" value="6"/>
</dbReference>
<dbReference type="InterPro" id="IPR020472">
    <property type="entry name" value="WD40_PAC1"/>
</dbReference>
<dbReference type="SMART" id="SM00320">
    <property type="entry name" value="WD40"/>
    <property type="match status" value="7"/>
</dbReference>
<dbReference type="Gene3D" id="2.130.10.10">
    <property type="entry name" value="YVTN repeat-like/Quinoprotein amine dehydrogenase"/>
    <property type="match status" value="2"/>
</dbReference>
<dbReference type="GO" id="GO:0031037">
    <property type="term" value="P:myosin II filament disassembly"/>
    <property type="evidence" value="ECO:0007669"/>
    <property type="project" value="TreeGrafter"/>
</dbReference>
<dbReference type="PROSITE" id="PS50082">
    <property type="entry name" value="WD_REPEATS_2"/>
    <property type="match status" value="6"/>
</dbReference>
<feature type="repeat" description="WD" evidence="9">
    <location>
        <begin position="504"/>
        <end position="543"/>
    </location>
</feature>
<dbReference type="SMART" id="SM00811">
    <property type="entry name" value="Alpha_kinase"/>
    <property type="match status" value="1"/>
</dbReference>
<dbReference type="InterPro" id="IPR051852">
    <property type="entry name" value="Alpha-type_PK"/>
</dbReference>
<feature type="compositionally biased region" description="Low complexity" evidence="10">
    <location>
        <begin position="356"/>
        <end position="375"/>
    </location>
</feature>
<dbReference type="EMBL" id="JAVFKY010000003">
    <property type="protein sequence ID" value="KAK5579009.1"/>
    <property type="molecule type" value="Genomic_DNA"/>
</dbReference>
<comment type="similarity">
    <text evidence="1">Belongs to the protein kinase superfamily. Alpha-type protein kinase family. ALPK subfamily.</text>
</comment>
<dbReference type="InterPro" id="IPR019775">
    <property type="entry name" value="WD40_repeat_CS"/>
</dbReference>
<feature type="compositionally biased region" description="Low complexity" evidence="10">
    <location>
        <begin position="402"/>
        <end position="415"/>
    </location>
</feature>
<protein>
    <recommendedName>
        <fullName evidence="11">Alpha-type protein kinase domain-containing protein</fullName>
    </recommendedName>
</protein>
<evidence type="ECO:0000313" key="13">
    <source>
        <dbReference type="Proteomes" id="UP001344447"/>
    </source>
</evidence>
<dbReference type="PANTHER" id="PTHR45992">
    <property type="entry name" value="EUKARYOTIC ELONGATION FACTOR 2 KINASE-RELATED"/>
    <property type="match status" value="1"/>
</dbReference>
<keyword evidence="8" id="KW-0067">ATP-binding</keyword>
<evidence type="ECO:0000256" key="2">
    <source>
        <dbReference type="ARBA" id="ARBA00022527"/>
    </source>
</evidence>
<evidence type="ECO:0000313" key="12">
    <source>
        <dbReference type="EMBL" id="KAK5579009.1"/>
    </source>
</evidence>
<evidence type="ECO:0000256" key="6">
    <source>
        <dbReference type="ARBA" id="ARBA00022741"/>
    </source>
</evidence>
<feature type="compositionally biased region" description="Polar residues" evidence="10">
    <location>
        <begin position="416"/>
        <end position="425"/>
    </location>
</feature>
<keyword evidence="3 9" id="KW-0853">WD repeat</keyword>
<proteinExistence type="inferred from homology"/>
<dbReference type="PRINTS" id="PR00320">
    <property type="entry name" value="GPROTEINBRPT"/>
</dbReference>
<dbReference type="AlphaFoldDB" id="A0AAN7TSY8"/>
<feature type="repeat" description="WD" evidence="9">
    <location>
        <begin position="624"/>
        <end position="663"/>
    </location>
</feature>
<evidence type="ECO:0000256" key="10">
    <source>
        <dbReference type="SAM" id="MobiDB-lite"/>
    </source>
</evidence>
<feature type="repeat" description="WD" evidence="9">
    <location>
        <begin position="544"/>
        <end position="583"/>
    </location>
</feature>
<organism evidence="12 13">
    <name type="scientific">Dictyostelium firmibasis</name>
    <dbReference type="NCBI Taxonomy" id="79012"/>
    <lineage>
        <taxon>Eukaryota</taxon>
        <taxon>Amoebozoa</taxon>
        <taxon>Evosea</taxon>
        <taxon>Eumycetozoa</taxon>
        <taxon>Dictyostelia</taxon>
        <taxon>Dictyosteliales</taxon>
        <taxon>Dictyosteliaceae</taxon>
        <taxon>Dictyostelium</taxon>
    </lineage>
</organism>